<evidence type="ECO:0000256" key="2">
    <source>
        <dbReference type="ARBA" id="ARBA00007261"/>
    </source>
</evidence>
<keyword evidence="4" id="KW-0479">Metal-binding</keyword>
<dbReference type="Pfam" id="PF00675">
    <property type="entry name" value="Peptidase_M16"/>
    <property type="match status" value="1"/>
</dbReference>
<comment type="similarity">
    <text evidence="2 8">Belongs to the peptidase M16 family.</text>
</comment>
<name>A0AAV5G735_9BASI</name>
<comment type="cofactor">
    <cofactor evidence="1">
        <name>Zn(2+)</name>
        <dbReference type="ChEBI" id="CHEBI:29105"/>
    </cofactor>
</comment>
<gene>
    <name evidence="13" type="ORF">Rhopal_001332-T1</name>
</gene>
<keyword evidence="7" id="KW-0482">Metalloprotease</keyword>
<evidence type="ECO:0000256" key="1">
    <source>
        <dbReference type="ARBA" id="ARBA00001947"/>
    </source>
</evidence>
<keyword evidence="5" id="KW-0378">Hydrolase</keyword>
<dbReference type="PANTHER" id="PTHR43690">
    <property type="entry name" value="NARDILYSIN"/>
    <property type="match status" value="1"/>
</dbReference>
<evidence type="ECO:0000256" key="8">
    <source>
        <dbReference type="RuleBase" id="RU004447"/>
    </source>
</evidence>
<dbReference type="InterPro" id="IPR011765">
    <property type="entry name" value="Pept_M16_N"/>
</dbReference>
<dbReference type="InterPro" id="IPR011249">
    <property type="entry name" value="Metalloenz_LuxS/M16"/>
</dbReference>
<keyword evidence="3" id="KW-0645">Protease</keyword>
<dbReference type="GO" id="GO:0005829">
    <property type="term" value="C:cytosol"/>
    <property type="evidence" value="ECO:0007669"/>
    <property type="project" value="TreeGrafter"/>
</dbReference>
<dbReference type="AlphaFoldDB" id="A0AAV5G735"/>
<evidence type="ECO:0000259" key="12">
    <source>
        <dbReference type="Pfam" id="PF22456"/>
    </source>
</evidence>
<dbReference type="GO" id="GO:0005739">
    <property type="term" value="C:mitochondrion"/>
    <property type="evidence" value="ECO:0007669"/>
    <property type="project" value="TreeGrafter"/>
</dbReference>
<keyword evidence="14" id="KW-1185">Reference proteome</keyword>
<feature type="domain" description="Peptidase M16 C-terminal" evidence="10">
    <location>
        <begin position="231"/>
        <end position="410"/>
    </location>
</feature>
<dbReference type="GO" id="GO:0046872">
    <property type="term" value="F:metal ion binding"/>
    <property type="evidence" value="ECO:0007669"/>
    <property type="project" value="UniProtKB-KW"/>
</dbReference>
<dbReference type="InterPro" id="IPR054734">
    <property type="entry name" value="PqqF-like_C_4"/>
</dbReference>
<dbReference type="GO" id="GO:0051603">
    <property type="term" value="P:proteolysis involved in protein catabolic process"/>
    <property type="evidence" value="ECO:0007669"/>
    <property type="project" value="TreeGrafter"/>
</dbReference>
<dbReference type="FunFam" id="3.30.830.10:FF:000012">
    <property type="entry name" value="Protease 3"/>
    <property type="match status" value="1"/>
</dbReference>
<dbReference type="Pfam" id="PF16187">
    <property type="entry name" value="Peptidase_M16_M"/>
    <property type="match status" value="1"/>
</dbReference>
<evidence type="ECO:0000256" key="4">
    <source>
        <dbReference type="ARBA" id="ARBA00022723"/>
    </source>
</evidence>
<feature type="domain" description="Peptidase M16 N-terminal" evidence="9">
    <location>
        <begin position="75"/>
        <end position="208"/>
    </location>
</feature>
<reference evidence="13 14" key="1">
    <citation type="submission" date="2021-12" db="EMBL/GenBank/DDBJ databases">
        <title>High titer production of polyol ester of fatty acids by Rhodotorula paludigena BS15 towards product separation-free biomass refinery.</title>
        <authorList>
            <person name="Mano J."/>
            <person name="Ono H."/>
            <person name="Tanaka T."/>
            <person name="Naito K."/>
            <person name="Sushida H."/>
            <person name="Ike M."/>
            <person name="Tokuyasu K."/>
            <person name="Kitaoka M."/>
        </authorList>
    </citation>
    <scope>NUCLEOTIDE SEQUENCE [LARGE SCALE GENOMIC DNA]</scope>
    <source>
        <strain evidence="13 14">BS15</strain>
    </source>
</reference>
<organism evidence="13 14">
    <name type="scientific">Rhodotorula paludigena</name>
    <dbReference type="NCBI Taxonomy" id="86838"/>
    <lineage>
        <taxon>Eukaryota</taxon>
        <taxon>Fungi</taxon>
        <taxon>Dikarya</taxon>
        <taxon>Basidiomycota</taxon>
        <taxon>Pucciniomycotina</taxon>
        <taxon>Microbotryomycetes</taxon>
        <taxon>Sporidiobolales</taxon>
        <taxon>Sporidiobolaceae</taxon>
        <taxon>Rhodotorula</taxon>
    </lineage>
</organism>
<evidence type="ECO:0000256" key="6">
    <source>
        <dbReference type="ARBA" id="ARBA00022833"/>
    </source>
</evidence>
<dbReference type="EMBL" id="BQKY01000003">
    <property type="protein sequence ID" value="GJN88366.1"/>
    <property type="molecule type" value="Genomic_DNA"/>
</dbReference>
<evidence type="ECO:0000256" key="5">
    <source>
        <dbReference type="ARBA" id="ARBA00022801"/>
    </source>
</evidence>
<accession>A0AAV5G735</accession>
<sequence length="1070" mass="120636">MARRTQPFDLSSLGRGWATDADSNGQPFAVLEREIEVSPNDDRKYRLVQLRQWRSQDTDTIASLSFLTLRNGLRALLISDPKTDKAAAALGVQVGHLSDPDDLPGLAHFCEHMLFLGTERFPDEAEYKTYLSRHSGSSNAYTSLAETVYHFDCTPEGLPGALARHAQFFTAPLFDASCTERELNAVDSEFRRNLQLDARRLFQLGKETSSRASRYWKFGTGSKETLWRDDTRDRLLAWYEREYSANLMNLVVLSNHSLNDLASLVITEYSDIPNASLAATEFPEPPITAKEASSEISYRTIKDSPQLRIEFGLPDLRKYWATKPGHFISHYVGHEGPGSILAELKARGWATSLSSSSDNGAAGFDFFRVNINLTASGLEHYKDVISIVFAYIDLLRRTPPQQWAFDEIRRLGQIGWRWKEKGQPQSATRNLASQLGETLYPPEKQLVGPWFATHWDEQLIRQMLDRLRLDNCRIFVGSQQPIVGRDFWQSTEQHYGTEFDVRPLDVGPTEASFGPFLRFATPVNPPADLRLPDRNIFVPEQLELLNTKPADEPVMRPTLVRETPKGRLFVKRDDQWCIPRGSAFFLLRSYLVTSSVEEALAKYSYDATLAGLDYSLGTEQGGILLAVSGYTDKLPLLVSVVLDKLASFKVDAGGYAIVHDRLSRAYRNAKLQNPSSLADAELRRLTRQTYWTWDQRLEALQKASPQAVEQHAASLLRQLSIDSLVHGNFRNETAVDMLYRVEDKLQASAAAADAIDYHRALKLPPGTTTVFRSPVPSEENVNSAVSVYYEVGPATDYELLARLSLFAQIAKVPVFSTLRTKEQLGYIVSSAPWVINAYAGFRVIVQSERTAEYLDERIEALWAGFGNHLAQMSEDEFAKERESVALKKLEKPKSLGQEYVEAPKISMENLTSRYWQEIQTGELDFDFRQRQAALVRRLSKEDLIAFFARYISPSSPERTKLAVLLRSQRFQSAALDPLLDAVRQVAPEKADEADRLVASKPTIEQVEAFVDAIGAHPALKTEVDKLRMLPALPTGVRELEEKDVESFRKTLERAEGYKPVTDAFEGHARL</sequence>
<dbReference type="Proteomes" id="UP001342314">
    <property type="component" value="Unassembled WGS sequence"/>
</dbReference>
<dbReference type="FunFam" id="3.30.830.10:FF:000005">
    <property type="entry name" value="nardilysin isoform X1"/>
    <property type="match status" value="1"/>
</dbReference>
<dbReference type="InterPro" id="IPR032632">
    <property type="entry name" value="Peptidase_M16_M"/>
</dbReference>
<dbReference type="GO" id="GO:0043171">
    <property type="term" value="P:peptide catabolic process"/>
    <property type="evidence" value="ECO:0007669"/>
    <property type="project" value="TreeGrafter"/>
</dbReference>
<evidence type="ECO:0000259" key="11">
    <source>
        <dbReference type="Pfam" id="PF16187"/>
    </source>
</evidence>
<feature type="domain" description="Coenzyme PQQ synthesis protein F-like C-terminal lobe" evidence="12">
    <location>
        <begin position="805"/>
        <end position="898"/>
    </location>
</feature>
<evidence type="ECO:0000256" key="7">
    <source>
        <dbReference type="ARBA" id="ARBA00023049"/>
    </source>
</evidence>
<dbReference type="Pfam" id="PF22456">
    <property type="entry name" value="PqqF-like_C_4"/>
    <property type="match status" value="1"/>
</dbReference>
<evidence type="ECO:0000313" key="14">
    <source>
        <dbReference type="Proteomes" id="UP001342314"/>
    </source>
</evidence>
<proteinExistence type="inferred from homology"/>
<keyword evidence="6" id="KW-0862">Zinc</keyword>
<dbReference type="PROSITE" id="PS00143">
    <property type="entry name" value="INSULINASE"/>
    <property type="match status" value="1"/>
</dbReference>
<evidence type="ECO:0000259" key="10">
    <source>
        <dbReference type="Pfam" id="PF05193"/>
    </source>
</evidence>
<comment type="caution">
    <text evidence="13">The sequence shown here is derived from an EMBL/GenBank/DDBJ whole genome shotgun (WGS) entry which is preliminary data.</text>
</comment>
<dbReference type="Gene3D" id="3.30.830.10">
    <property type="entry name" value="Metalloenzyme, LuxS/M16 peptidase-like"/>
    <property type="match status" value="4"/>
</dbReference>
<dbReference type="InterPro" id="IPR007863">
    <property type="entry name" value="Peptidase_M16_C"/>
</dbReference>
<evidence type="ECO:0000313" key="13">
    <source>
        <dbReference type="EMBL" id="GJN88366.1"/>
    </source>
</evidence>
<dbReference type="InterPro" id="IPR050626">
    <property type="entry name" value="Peptidase_M16"/>
</dbReference>
<dbReference type="SUPFAM" id="SSF63411">
    <property type="entry name" value="LuxS/MPP-like metallohydrolase"/>
    <property type="match status" value="4"/>
</dbReference>
<protein>
    <submittedName>
        <fullName evidence="13">Uncharacterized protein</fullName>
    </submittedName>
</protein>
<dbReference type="GO" id="GO:0004222">
    <property type="term" value="F:metalloendopeptidase activity"/>
    <property type="evidence" value="ECO:0007669"/>
    <property type="project" value="InterPro"/>
</dbReference>
<feature type="domain" description="Peptidase M16 middle/third" evidence="11">
    <location>
        <begin position="416"/>
        <end position="699"/>
    </location>
</feature>
<dbReference type="Pfam" id="PF05193">
    <property type="entry name" value="Peptidase_M16_C"/>
    <property type="match status" value="1"/>
</dbReference>
<evidence type="ECO:0000256" key="3">
    <source>
        <dbReference type="ARBA" id="ARBA00022670"/>
    </source>
</evidence>
<evidence type="ECO:0000259" key="9">
    <source>
        <dbReference type="Pfam" id="PF00675"/>
    </source>
</evidence>
<dbReference type="InterPro" id="IPR001431">
    <property type="entry name" value="Pept_M16_Zn_BS"/>
</dbReference>
<dbReference type="PANTHER" id="PTHR43690:SF18">
    <property type="entry name" value="INSULIN-DEGRADING ENZYME-RELATED"/>
    <property type="match status" value="1"/>
</dbReference>